<evidence type="ECO:0000259" key="5">
    <source>
        <dbReference type="PROSITE" id="PS50977"/>
    </source>
</evidence>
<dbReference type="Gene3D" id="1.10.10.60">
    <property type="entry name" value="Homeodomain-like"/>
    <property type="match status" value="1"/>
</dbReference>
<name>A0A2K8N715_9BACL</name>
<evidence type="ECO:0000256" key="1">
    <source>
        <dbReference type="ARBA" id="ARBA00023015"/>
    </source>
</evidence>
<dbReference type="InterPro" id="IPR001647">
    <property type="entry name" value="HTH_TetR"/>
</dbReference>
<dbReference type="PRINTS" id="PR00455">
    <property type="entry name" value="HTHTETR"/>
</dbReference>
<feature type="domain" description="HTH tetR-type" evidence="5">
    <location>
        <begin position="12"/>
        <end position="72"/>
    </location>
</feature>
<dbReference type="Gene3D" id="1.10.357.10">
    <property type="entry name" value="Tetracycline Repressor, domain 2"/>
    <property type="match status" value="1"/>
</dbReference>
<feature type="DNA-binding region" description="H-T-H motif" evidence="4">
    <location>
        <begin position="35"/>
        <end position="54"/>
    </location>
</feature>
<evidence type="ECO:0000313" key="6">
    <source>
        <dbReference type="EMBL" id="ATY85134.1"/>
    </source>
</evidence>
<protein>
    <recommendedName>
        <fullName evidence="5">HTH tetR-type domain-containing protein</fullName>
    </recommendedName>
</protein>
<dbReference type="GO" id="GO:0000976">
    <property type="term" value="F:transcription cis-regulatory region binding"/>
    <property type="evidence" value="ECO:0007669"/>
    <property type="project" value="TreeGrafter"/>
</dbReference>
<dbReference type="PANTHER" id="PTHR30055">
    <property type="entry name" value="HTH-TYPE TRANSCRIPTIONAL REGULATOR RUTR"/>
    <property type="match status" value="1"/>
</dbReference>
<gene>
    <name evidence="6" type="ORF">CVV65_09500</name>
</gene>
<keyword evidence="7" id="KW-1185">Reference proteome</keyword>
<dbReference type="InterPro" id="IPR009057">
    <property type="entry name" value="Homeodomain-like_sf"/>
</dbReference>
<dbReference type="InterPro" id="IPR050109">
    <property type="entry name" value="HTH-type_TetR-like_transc_reg"/>
</dbReference>
<proteinExistence type="predicted"/>
<dbReference type="PROSITE" id="PS50977">
    <property type="entry name" value="HTH_TETR_2"/>
    <property type="match status" value="1"/>
</dbReference>
<keyword evidence="3" id="KW-0804">Transcription</keyword>
<keyword evidence="1" id="KW-0805">Transcription regulation</keyword>
<evidence type="ECO:0000256" key="4">
    <source>
        <dbReference type="PROSITE-ProRule" id="PRU00335"/>
    </source>
</evidence>
<dbReference type="InterPro" id="IPR036271">
    <property type="entry name" value="Tet_transcr_reg_TetR-rel_C_sf"/>
</dbReference>
<reference evidence="7" key="1">
    <citation type="submission" date="2017-11" db="EMBL/GenBank/DDBJ databases">
        <title>Complete Genome Sequence of Kyrpidia sp. Strain EA-1, a thermophilic, hydrogen-oxidizing Bacterium, isolated from the Azores.</title>
        <authorList>
            <person name="Reiner J.E."/>
            <person name="Lapp C.J."/>
            <person name="Bunk B."/>
            <person name="Gescher J."/>
        </authorList>
    </citation>
    <scope>NUCLEOTIDE SEQUENCE [LARGE SCALE GENOMIC DNA]</scope>
    <source>
        <strain evidence="7">EA-1</strain>
    </source>
</reference>
<accession>A0A2K8N715</accession>
<dbReference type="KEGG" id="kyr:CVV65_09500"/>
<dbReference type="AlphaFoldDB" id="A0A2K8N715"/>
<dbReference type="SUPFAM" id="SSF48498">
    <property type="entry name" value="Tetracyclin repressor-like, C-terminal domain"/>
    <property type="match status" value="1"/>
</dbReference>
<dbReference type="Pfam" id="PF00440">
    <property type="entry name" value="TetR_N"/>
    <property type="match status" value="1"/>
</dbReference>
<dbReference type="GO" id="GO:0003700">
    <property type="term" value="F:DNA-binding transcription factor activity"/>
    <property type="evidence" value="ECO:0007669"/>
    <property type="project" value="TreeGrafter"/>
</dbReference>
<dbReference type="SUPFAM" id="SSF46689">
    <property type="entry name" value="Homeodomain-like"/>
    <property type="match status" value="1"/>
</dbReference>
<organism evidence="6 7">
    <name type="scientific">Kyrpidia spormannii</name>
    <dbReference type="NCBI Taxonomy" id="2055160"/>
    <lineage>
        <taxon>Bacteria</taxon>
        <taxon>Bacillati</taxon>
        <taxon>Bacillota</taxon>
        <taxon>Bacilli</taxon>
        <taxon>Bacillales</taxon>
        <taxon>Alicyclobacillaceae</taxon>
        <taxon>Kyrpidia</taxon>
    </lineage>
</organism>
<dbReference type="Proteomes" id="UP000231932">
    <property type="component" value="Chromosome"/>
</dbReference>
<evidence type="ECO:0000256" key="3">
    <source>
        <dbReference type="ARBA" id="ARBA00023163"/>
    </source>
</evidence>
<sequence length="218" mass="25250">MLIRLYRRSVGLSTREELLKAACRHFGEGGYGSTPLSAIAGTCGIKTPSIYAFYKNKDALYLAAFRHVLESHYLFLKRAVEAKKDAPPEEQLFSILRGLVDFHDQETELTQFYKQAYLVPPHHLKAEMDETFRYYDRLLSALVDGILQRLIDEGIVAKGNRQAVLAAWFCLMDGIFLEMFYYPKEELDERLCMIWKIFWDGLKNSRTDDRSDSQCKNL</sequence>
<dbReference type="EMBL" id="CP024955">
    <property type="protein sequence ID" value="ATY85134.1"/>
    <property type="molecule type" value="Genomic_DNA"/>
</dbReference>
<evidence type="ECO:0000256" key="2">
    <source>
        <dbReference type="ARBA" id="ARBA00023125"/>
    </source>
</evidence>
<keyword evidence="2 4" id="KW-0238">DNA-binding</keyword>
<evidence type="ECO:0000313" key="7">
    <source>
        <dbReference type="Proteomes" id="UP000231932"/>
    </source>
</evidence>
<dbReference type="PANTHER" id="PTHR30055:SF234">
    <property type="entry name" value="HTH-TYPE TRANSCRIPTIONAL REGULATOR BETI"/>
    <property type="match status" value="1"/>
</dbReference>